<dbReference type="GO" id="GO:0005634">
    <property type="term" value="C:nucleus"/>
    <property type="evidence" value="ECO:0007669"/>
    <property type="project" value="TreeGrafter"/>
</dbReference>
<feature type="compositionally biased region" description="Polar residues" evidence="10">
    <location>
        <begin position="1"/>
        <end position="11"/>
    </location>
</feature>
<evidence type="ECO:0000259" key="11">
    <source>
        <dbReference type="PROSITE" id="PS50089"/>
    </source>
</evidence>
<keyword evidence="5" id="KW-0378">Hydrolase</keyword>
<dbReference type="Pfam" id="PF00097">
    <property type="entry name" value="zf-C3HC4"/>
    <property type="match status" value="1"/>
</dbReference>
<accession>A0A0F7SSR1</accession>
<dbReference type="Gene3D" id="3.40.50.10810">
    <property type="entry name" value="Tandem AAA-ATPase domain"/>
    <property type="match status" value="1"/>
</dbReference>
<dbReference type="EMBL" id="LN483157">
    <property type="protein sequence ID" value="CED83674.1"/>
    <property type="molecule type" value="Genomic_DNA"/>
</dbReference>
<evidence type="ECO:0000256" key="7">
    <source>
        <dbReference type="ARBA" id="ARBA00022833"/>
    </source>
</evidence>
<dbReference type="InterPro" id="IPR013083">
    <property type="entry name" value="Znf_RING/FYVE/PHD"/>
</dbReference>
<dbReference type="SUPFAM" id="SSF57850">
    <property type="entry name" value="RING/U-box"/>
    <property type="match status" value="1"/>
</dbReference>
<dbReference type="InterPro" id="IPR001650">
    <property type="entry name" value="Helicase_C-like"/>
</dbReference>
<dbReference type="AlphaFoldDB" id="A0A0F7SSR1"/>
<dbReference type="InterPro" id="IPR018957">
    <property type="entry name" value="Znf_C3HC4_RING-type"/>
</dbReference>
<proteinExistence type="inferred from homology"/>
<feature type="domain" description="RING-type" evidence="11">
    <location>
        <begin position="410"/>
        <end position="454"/>
    </location>
</feature>
<dbReference type="SUPFAM" id="SSF52540">
    <property type="entry name" value="P-loop containing nucleoside triphosphate hydrolases"/>
    <property type="match status" value="2"/>
</dbReference>
<reference evidence="14" key="1">
    <citation type="submission" date="2014-08" db="EMBL/GenBank/DDBJ databases">
        <authorList>
            <person name="Sharma Rahul"/>
            <person name="Thines Marco"/>
        </authorList>
    </citation>
    <scope>NUCLEOTIDE SEQUENCE</scope>
</reference>
<dbReference type="Pfam" id="PF00176">
    <property type="entry name" value="SNF2-rel_dom"/>
    <property type="match status" value="1"/>
</dbReference>
<protein>
    <submittedName>
        <fullName evidence="14">Dna repair protein rad5</fullName>
    </submittedName>
</protein>
<dbReference type="Gene3D" id="3.40.50.300">
    <property type="entry name" value="P-loop containing nucleotide triphosphate hydrolases"/>
    <property type="match status" value="2"/>
</dbReference>
<dbReference type="Pfam" id="PF00271">
    <property type="entry name" value="Helicase_C"/>
    <property type="match status" value="1"/>
</dbReference>
<dbReference type="GO" id="GO:0008094">
    <property type="term" value="F:ATP-dependent activity, acting on DNA"/>
    <property type="evidence" value="ECO:0007669"/>
    <property type="project" value="TreeGrafter"/>
</dbReference>
<evidence type="ECO:0000256" key="2">
    <source>
        <dbReference type="ARBA" id="ARBA00022723"/>
    </source>
</evidence>
<keyword evidence="4 9" id="KW-0863">Zinc-finger</keyword>
<dbReference type="InterPro" id="IPR001841">
    <property type="entry name" value="Znf_RING"/>
</dbReference>
<dbReference type="InterPro" id="IPR000330">
    <property type="entry name" value="SNF2_N"/>
</dbReference>
<dbReference type="GO" id="GO:0016787">
    <property type="term" value="F:hydrolase activity"/>
    <property type="evidence" value="ECO:0007669"/>
    <property type="project" value="UniProtKB-KW"/>
</dbReference>
<evidence type="ECO:0000256" key="10">
    <source>
        <dbReference type="SAM" id="MobiDB-lite"/>
    </source>
</evidence>
<feature type="domain" description="Helicase C-terminal" evidence="13">
    <location>
        <begin position="498"/>
        <end position="657"/>
    </location>
</feature>
<dbReference type="GO" id="GO:0004386">
    <property type="term" value="F:helicase activity"/>
    <property type="evidence" value="ECO:0007669"/>
    <property type="project" value="UniProtKB-KW"/>
</dbReference>
<dbReference type="GO" id="GO:0006281">
    <property type="term" value="P:DNA repair"/>
    <property type="evidence" value="ECO:0007669"/>
    <property type="project" value="TreeGrafter"/>
</dbReference>
<dbReference type="PANTHER" id="PTHR45626">
    <property type="entry name" value="TRANSCRIPTION TERMINATION FACTOR 2-RELATED"/>
    <property type="match status" value="1"/>
</dbReference>
<dbReference type="GO" id="GO:0005524">
    <property type="term" value="F:ATP binding"/>
    <property type="evidence" value="ECO:0007669"/>
    <property type="project" value="UniProtKB-KW"/>
</dbReference>
<evidence type="ECO:0000259" key="12">
    <source>
        <dbReference type="PROSITE" id="PS51192"/>
    </source>
</evidence>
<evidence type="ECO:0000256" key="4">
    <source>
        <dbReference type="ARBA" id="ARBA00022771"/>
    </source>
</evidence>
<dbReference type="GO" id="GO:0008270">
    <property type="term" value="F:zinc ion binding"/>
    <property type="evidence" value="ECO:0007669"/>
    <property type="project" value="UniProtKB-KW"/>
</dbReference>
<organism evidence="14">
    <name type="scientific">Phaffia rhodozyma</name>
    <name type="common">Yeast</name>
    <name type="synonym">Xanthophyllomyces dendrorhous</name>
    <dbReference type="NCBI Taxonomy" id="264483"/>
    <lineage>
        <taxon>Eukaryota</taxon>
        <taxon>Fungi</taxon>
        <taxon>Dikarya</taxon>
        <taxon>Basidiomycota</taxon>
        <taxon>Agaricomycotina</taxon>
        <taxon>Tremellomycetes</taxon>
        <taxon>Cystofilobasidiales</taxon>
        <taxon>Mrakiaceae</taxon>
        <taxon>Phaffia</taxon>
    </lineage>
</organism>
<feature type="domain" description="Helicase ATP-binding" evidence="12">
    <location>
        <begin position="75"/>
        <end position="234"/>
    </location>
</feature>
<keyword evidence="8" id="KW-0067">ATP-binding</keyword>
<dbReference type="InterPro" id="IPR027417">
    <property type="entry name" value="P-loop_NTPase"/>
</dbReference>
<keyword evidence="3" id="KW-0547">Nucleotide-binding</keyword>
<evidence type="ECO:0000256" key="8">
    <source>
        <dbReference type="ARBA" id="ARBA00022840"/>
    </source>
</evidence>
<dbReference type="SMART" id="SM00490">
    <property type="entry name" value="HELICc"/>
    <property type="match status" value="1"/>
</dbReference>
<evidence type="ECO:0000256" key="5">
    <source>
        <dbReference type="ARBA" id="ARBA00022801"/>
    </source>
</evidence>
<dbReference type="InterPro" id="IPR014001">
    <property type="entry name" value="Helicase_ATP-bd"/>
</dbReference>
<evidence type="ECO:0000256" key="1">
    <source>
        <dbReference type="ARBA" id="ARBA00007025"/>
    </source>
</evidence>
<dbReference type="InterPro" id="IPR049730">
    <property type="entry name" value="SNF2/RAD54-like_C"/>
</dbReference>
<evidence type="ECO:0000256" key="6">
    <source>
        <dbReference type="ARBA" id="ARBA00022806"/>
    </source>
</evidence>
<dbReference type="SMART" id="SM00487">
    <property type="entry name" value="DEXDc"/>
    <property type="match status" value="1"/>
</dbReference>
<dbReference type="InterPro" id="IPR038718">
    <property type="entry name" value="SNF2-like_sf"/>
</dbReference>
<dbReference type="PROSITE" id="PS51194">
    <property type="entry name" value="HELICASE_CTER"/>
    <property type="match status" value="1"/>
</dbReference>
<evidence type="ECO:0000256" key="3">
    <source>
        <dbReference type="ARBA" id="ARBA00022741"/>
    </source>
</evidence>
<evidence type="ECO:0000256" key="9">
    <source>
        <dbReference type="PROSITE-ProRule" id="PRU00175"/>
    </source>
</evidence>
<feature type="region of interest" description="Disordered" evidence="10">
    <location>
        <begin position="1"/>
        <end position="81"/>
    </location>
</feature>
<evidence type="ECO:0000313" key="14">
    <source>
        <dbReference type="EMBL" id="CED83674.1"/>
    </source>
</evidence>
<comment type="similarity">
    <text evidence="1">Belongs to the SNF2/RAD54 helicase family.</text>
</comment>
<feature type="region of interest" description="Disordered" evidence="10">
    <location>
        <begin position="352"/>
        <end position="372"/>
    </location>
</feature>
<dbReference type="PROSITE" id="PS50089">
    <property type="entry name" value="ZF_RING_2"/>
    <property type="match status" value="1"/>
</dbReference>
<name>A0A0F7SSR1_PHARH</name>
<feature type="compositionally biased region" description="Acidic residues" evidence="10">
    <location>
        <begin position="356"/>
        <end position="368"/>
    </location>
</feature>
<dbReference type="PROSITE" id="PS51192">
    <property type="entry name" value="HELICASE_ATP_BIND_1"/>
    <property type="match status" value="1"/>
</dbReference>
<dbReference type="InterPro" id="IPR050628">
    <property type="entry name" value="SNF2_RAD54_helicase_TF"/>
</dbReference>
<keyword evidence="6" id="KW-0347">Helicase</keyword>
<dbReference type="CDD" id="cd18008">
    <property type="entry name" value="DEXDc_SHPRH-like"/>
    <property type="match status" value="1"/>
</dbReference>
<evidence type="ECO:0000259" key="13">
    <source>
        <dbReference type="PROSITE" id="PS51194"/>
    </source>
</evidence>
<sequence length="662" mass="74936">MASLIHTNRFSNAILPASKDETPPSPTAPPSTAARRSRRRLIFDSSFRVKKEVESIDEDEDDSPSGQMDESADDMAEQQERAEGGPYVTLVVCPVSLMNQWQDELKRSARKKTLNTMVYHGNARGVGLDEALDPDNPNRVDVVITSYGVLTSEHAKWSENQTKKKVKSFETVSLFTYDFLRIILDEAHHIKSRSTHAAKACYAVEAERRWCVTGTPIQNRLEDLHSLLCFLRLEPWGTYSFFRSFITVPFQNKDSSAIDVVQFILQSCLLRREKDMRDKDGRFIVELPEKTVELAELEFSNVERKLYDELYLKTKSKFNEYSRAGAVGKNYGRIFSMLMKLRQAALHPLLVKTDGTDDDPEDNDDEDVDKSSQLNIKEMRAQFASGGSDFKSQAFQTFIASLKAGQHAECPVCFDEMEEPALLPCGHSGCKTCLLDCIQLHSDQGEDGLCPVCQEPVKEEDIMEVQRRPRTKLDMKTNGDADWKLVKNDFKSSTKMDALIKRLKQIKEKDPKFKALVFSHFTSFLDLIEAILERYGFRFLRLDGSMNVAARQVAVKEFSQPSNEPVIFLLSVKAGGVGINLTSANYVFMMDLWWNSSVESQAIDRCHRIGQTRPVHVVKFIISHTIENRIIKIQDRKTAIVNSSLGGGSQEGTANLELMFSD</sequence>
<dbReference type="CDD" id="cd18793">
    <property type="entry name" value="SF2_C_SNF"/>
    <property type="match status" value="1"/>
</dbReference>
<dbReference type="SMART" id="SM00184">
    <property type="entry name" value="RING"/>
    <property type="match status" value="1"/>
</dbReference>
<keyword evidence="7" id="KW-0862">Zinc</keyword>
<keyword evidence="2" id="KW-0479">Metal-binding</keyword>
<dbReference type="PANTHER" id="PTHR45626:SF22">
    <property type="entry name" value="DNA REPAIR PROTEIN RAD5"/>
    <property type="match status" value="1"/>
</dbReference>
<dbReference type="Gene3D" id="3.30.40.10">
    <property type="entry name" value="Zinc/RING finger domain, C3HC4 (zinc finger)"/>
    <property type="match status" value="1"/>
</dbReference>